<gene>
    <name evidence="2" type="ORF">SP6_30_01350</name>
</gene>
<dbReference type="PANTHER" id="PTHR12110:SF41">
    <property type="entry name" value="INOSOSE DEHYDRATASE"/>
    <property type="match status" value="1"/>
</dbReference>
<dbReference type="InterPro" id="IPR013022">
    <property type="entry name" value="Xyl_isomerase-like_TIM-brl"/>
</dbReference>
<dbReference type="EMBL" id="BBJS01000030">
    <property type="protein sequence ID" value="GAN13994.1"/>
    <property type="molecule type" value="Genomic_DNA"/>
</dbReference>
<reference evidence="2 3" key="1">
    <citation type="submission" date="2014-08" db="EMBL/GenBank/DDBJ databases">
        <title>Whole genome shotgun sequence of Sphingomonas paucimobilis NBRC 13935.</title>
        <authorList>
            <person name="Hosoyama A."/>
            <person name="Hashimoto M."/>
            <person name="Hosoyama Y."/>
            <person name="Noguchi M."/>
            <person name="Uohara A."/>
            <person name="Ohji S."/>
            <person name="Katano-Makiyama Y."/>
            <person name="Ichikawa N."/>
            <person name="Kimura A."/>
            <person name="Yamazoe A."/>
            <person name="Fujita N."/>
        </authorList>
    </citation>
    <scope>NUCLEOTIDE SEQUENCE [LARGE SCALE GENOMIC DNA]</scope>
    <source>
        <strain evidence="2 3">NBRC 13935</strain>
    </source>
</reference>
<protein>
    <submittedName>
        <fullName evidence="2">DNA, contig: SP630</fullName>
    </submittedName>
</protein>
<evidence type="ECO:0000313" key="2">
    <source>
        <dbReference type="EMBL" id="GAN13994.1"/>
    </source>
</evidence>
<dbReference type="InterPro" id="IPR050312">
    <property type="entry name" value="IolE/XylAMocC-like"/>
</dbReference>
<organism evidence="2 3">
    <name type="scientific">Sphingomonas paucimobilis NBRC 13935</name>
    <dbReference type="NCBI Taxonomy" id="1219050"/>
    <lineage>
        <taxon>Bacteria</taxon>
        <taxon>Pseudomonadati</taxon>
        <taxon>Pseudomonadota</taxon>
        <taxon>Alphaproteobacteria</taxon>
        <taxon>Sphingomonadales</taxon>
        <taxon>Sphingomonadaceae</taxon>
        <taxon>Sphingomonas</taxon>
    </lineage>
</organism>
<evidence type="ECO:0000259" key="1">
    <source>
        <dbReference type="Pfam" id="PF01261"/>
    </source>
</evidence>
<dbReference type="RefSeq" id="WP_139063028.1">
    <property type="nucleotide sequence ID" value="NZ_BBJS01000030.1"/>
</dbReference>
<name>A0A0C9N316_SPHPI</name>
<sequence>MNKDTIGISLDLINRHYQEPNRNRFEGKYFWEELYPLISAGGFRAIEIPYEPVWQFGGRSGVPMNRYCIDTKYDSAANYRDVLRRSGIDRVVGVTFDPNLFMRNDNLGFFFGASGDFAGEALAHAADLGADYLAISPSPYYGRMAHYHPDLEAKKDDIAARVTELLQGLAAKAQEAGVTLVLRNEYWGLFRGERVLQLLDALPESVTLDIDTATLTIAGVSPAEFISAHIGRIGCVHLTDTDFIDTDETWKSPNPEFPAGRATQVFRDPGTGSVDLSQIAQLLDRLGYDGPVVCSARQTRDPFRALLRTRAFLNQLPNQAGRSSL</sequence>
<dbReference type="Gene3D" id="3.20.20.150">
    <property type="entry name" value="Divalent-metal-dependent TIM barrel enzymes"/>
    <property type="match status" value="1"/>
</dbReference>
<dbReference type="SUPFAM" id="SSF51658">
    <property type="entry name" value="Xylose isomerase-like"/>
    <property type="match status" value="1"/>
</dbReference>
<dbReference type="AlphaFoldDB" id="A0A0C9N316"/>
<evidence type="ECO:0000313" key="3">
    <source>
        <dbReference type="Proteomes" id="UP000032025"/>
    </source>
</evidence>
<accession>A0A0C9N316</accession>
<keyword evidence="3" id="KW-1185">Reference proteome</keyword>
<proteinExistence type="predicted"/>
<comment type="caution">
    <text evidence="2">The sequence shown here is derived from an EMBL/GenBank/DDBJ whole genome shotgun (WGS) entry which is preliminary data.</text>
</comment>
<dbReference type="InterPro" id="IPR036237">
    <property type="entry name" value="Xyl_isomerase-like_sf"/>
</dbReference>
<dbReference type="GeneID" id="78528839"/>
<feature type="domain" description="Xylose isomerase-like TIM barrel" evidence="1">
    <location>
        <begin position="42"/>
        <end position="302"/>
    </location>
</feature>
<dbReference type="Pfam" id="PF01261">
    <property type="entry name" value="AP_endonuc_2"/>
    <property type="match status" value="1"/>
</dbReference>
<dbReference type="Proteomes" id="UP000032025">
    <property type="component" value="Unassembled WGS sequence"/>
</dbReference>
<dbReference type="PANTHER" id="PTHR12110">
    <property type="entry name" value="HYDROXYPYRUVATE ISOMERASE"/>
    <property type="match status" value="1"/>
</dbReference>